<dbReference type="PANTHER" id="PTHR40618">
    <property type="entry name" value="B-ZIP TRANSCRIPTION FACTOR (EUROFUNG)-RELATED"/>
    <property type="match status" value="1"/>
</dbReference>
<keyword evidence="3" id="KW-1185">Reference proteome</keyword>
<protein>
    <recommendedName>
        <fullName evidence="4">BZIP domain-containing protein</fullName>
    </recommendedName>
</protein>
<feature type="compositionally biased region" description="Basic residues" evidence="1">
    <location>
        <begin position="58"/>
        <end position="67"/>
    </location>
</feature>
<dbReference type="Proteomes" id="UP000800094">
    <property type="component" value="Unassembled WGS sequence"/>
</dbReference>
<evidence type="ECO:0000313" key="3">
    <source>
        <dbReference type="Proteomes" id="UP000800094"/>
    </source>
</evidence>
<dbReference type="GeneID" id="54586468"/>
<evidence type="ECO:0008006" key="4">
    <source>
        <dbReference type="Google" id="ProtNLM"/>
    </source>
</evidence>
<evidence type="ECO:0000313" key="2">
    <source>
        <dbReference type="EMBL" id="KAF2251322.1"/>
    </source>
</evidence>
<organism evidence="2 3">
    <name type="scientific">Trematosphaeria pertusa</name>
    <dbReference type="NCBI Taxonomy" id="390896"/>
    <lineage>
        <taxon>Eukaryota</taxon>
        <taxon>Fungi</taxon>
        <taxon>Dikarya</taxon>
        <taxon>Ascomycota</taxon>
        <taxon>Pezizomycotina</taxon>
        <taxon>Dothideomycetes</taxon>
        <taxon>Pleosporomycetidae</taxon>
        <taxon>Pleosporales</taxon>
        <taxon>Massarineae</taxon>
        <taxon>Trematosphaeriaceae</taxon>
        <taxon>Trematosphaeria</taxon>
    </lineage>
</organism>
<gene>
    <name evidence="2" type="ORF">BU26DRAFT_563263</name>
</gene>
<dbReference type="PANTHER" id="PTHR40618:SF1">
    <property type="entry name" value="B-ZIP TRANSCRIPTION FACTOR (EUROFUNG)"/>
    <property type="match status" value="1"/>
</dbReference>
<dbReference type="Gene3D" id="1.20.5.170">
    <property type="match status" value="1"/>
</dbReference>
<name>A0A6A6INC6_9PLEO</name>
<proteinExistence type="predicted"/>
<dbReference type="AlphaFoldDB" id="A0A6A6INC6"/>
<reference evidence="2" key="1">
    <citation type="journal article" date="2020" name="Stud. Mycol.">
        <title>101 Dothideomycetes genomes: a test case for predicting lifestyles and emergence of pathogens.</title>
        <authorList>
            <person name="Haridas S."/>
            <person name="Albert R."/>
            <person name="Binder M."/>
            <person name="Bloem J."/>
            <person name="Labutti K."/>
            <person name="Salamov A."/>
            <person name="Andreopoulos B."/>
            <person name="Baker S."/>
            <person name="Barry K."/>
            <person name="Bills G."/>
            <person name="Bluhm B."/>
            <person name="Cannon C."/>
            <person name="Castanera R."/>
            <person name="Culley D."/>
            <person name="Daum C."/>
            <person name="Ezra D."/>
            <person name="Gonzalez J."/>
            <person name="Henrissat B."/>
            <person name="Kuo A."/>
            <person name="Liang C."/>
            <person name="Lipzen A."/>
            <person name="Lutzoni F."/>
            <person name="Magnuson J."/>
            <person name="Mondo S."/>
            <person name="Nolan M."/>
            <person name="Ohm R."/>
            <person name="Pangilinan J."/>
            <person name="Park H.-J."/>
            <person name="Ramirez L."/>
            <person name="Alfaro M."/>
            <person name="Sun H."/>
            <person name="Tritt A."/>
            <person name="Yoshinaga Y."/>
            <person name="Zwiers L.-H."/>
            <person name="Turgeon B."/>
            <person name="Goodwin S."/>
            <person name="Spatafora J."/>
            <person name="Crous P."/>
            <person name="Grigoriev I."/>
        </authorList>
    </citation>
    <scope>NUCLEOTIDE SEQUENCE</scope>
    <source>
        <strain evidence="2">CBS 122368</strain>
    </source>
</reference>
<feature type="compositionally biased region" description="Basic and acidic residues" evidence="1">
    <location>
        <begin position="68"/>
        <end position="78"/>
    </location>
</feature>
<evidence type="ECO:0000256" key="1">
    <source>
        <dbReference type="SAM" id="MobiDB-lite"/>
    </source>
</evidence>
<dbReference type="RefSeq" id="XP_033686326.1">
    <property type="nucleotide sequence ID" value="XM_033833138.1"/>
</dbReference>
<dbReference type="OrthoDB" id="3555317at2759"/>
<dbReference type="EMBL" id="ML987193">
    <property type="protein sequence ID" value="KAF2251322.1"/>
    <property type="molecule type" value="Genomic_DNA"/>
</dbReference>
<feature type="region of interest" description="Disordered" evidence="1">
    <location>
        <begin position="51"/>
        <end position="78"/>
    </location>
</feature>
<sequence>MESTPPDNAEQRDAELVQAGTRFGYGYWLQPIVNSNNMDHQSGAENVSLDIGESALPRRGRGRPRVSKPRDESAIEKRRAQVREAQRTYQKRKETAAASEKRRCDDLLQVLSDLSTDIEALLQAASNAGCLDQDDEVSRHIQKLWSSYDAAINAPCVKPELPLLQVKNDRRVAEQRNYDNFRVELAPRPAQEPSHETRYSGAVSDNDPLPTELELVRVNEGTLIQSFQRFPTADKVMAGRTMLDVVKERQAALRSSQRF</sequence>
<accession>A0A6A6INC6</accession>